<sequence length="161" mass="16410">MTSDRRVATVVTVSDRSAVGERPDRSGPLAASLLHEAGWAADVVVVPDERESIAEAIRTAAQRGDGLVVTTGGTGLSPRDVTPEATAPLLTRELPGVAERIRAVGVEQLPQAMLSRGLAGVVGRTLVVNLAGSPGAVSDGVPVLLAVASHVIDQLDGGDHS</sequence>
<comment type="pathway">
    <text evidence="1">Cofactor biosynthesis; molybdopterin biosynthesis.</text>
</comment>
<reference evidence="4" key="1">
    <citation type="submission" date="2022-06" db="EMBL/GenBank/DDBJ databases">
        <title>Rothia sp. isolated from sandalwood seedling.</title>
        <authorList>
            <person name="Tuikhar N."/>
            <person name="Kirdat K."/>
            <person name="Thorat V."/>
            <person name="Swetha P."/>
            <person name="Padma S."/>
            <person name="Sundararaj R."/>
            <person name="Yadav A."/>
        </authorList>
    </citation>
    <scope>NUCLEOTIDE SEQUENCE</scope>
    <source>
        <strain evidence="4">AR01</strain>
    </source>
</reference>
<dbReference type="InterPro" id="IPR001453">
    <property type="entry name" value="MoaB/Mog_dom"/>
</dbReference>
<feature type="domain" description="MoaB/Mog" evidence="3">
    <location>
        <begin position="9"/>
        <end position="151"/>
    </location>
</feature>
<dbReference type="EMBL" id="JANAFB010000001">
    <property type="protein sequence ID" value="MCP3424576.1"/>
    <property type="molecule type" value="Genomic_DNA"/>
</dbReference>
<dbReference type="CDD" id="cd00886">
    <property type="entry name" value="MogA_MoaB"/>
    <property type="match status" value="1"/>
</dbReference>
<dbReference type="PANTHER" id="PTHR43764:SF1">
    <property type="entry name" value="MOLYBDOPTERIN MOLYBDOTRANSFERASE"/>
    <property type="match status" value="1"/>
</dbReference>
<gene>
    <name evidence="4" type="ORF">NBM05_00615</name>
</gene>
<proteinExistence type="predicted"/>
<dbReference type="NCBIfam" id="TIGR00177">
    <property type="entry name" value="molyb_syn"/>
    <property type="match status" value="1"/>
</dbReference>
<evidence type="ECO:0000256" key="1">
    <source>
        <dbReference type="ARBA" id="ARBA00005046"/>
    </source>
</evidence>
<accession>A0A9X2HF60</accession>
<dbReference type="RefSeq" id="WP_254164240.1">
    <property type="nucleotide sequence ID" value="NZ_JANAFB010000001.1"/>
</dbReference>
<dbReference type="InterPro" id="IPR008284">
    <property type="entry name" value="MoCF_biosynth_CS"/>
</dbReference>
<dbReference type="InterPro" id="IPR051920">
    <property type="entry name" value="MPT_Adenylyltrnsfr/MoaC-Rel"/>
</dbReference>
<comment type="caution">
    <text evidence="4">The sequence shown here is derived from an EMBL/GenBank/DDBJ whole genome shotgun (WGS) entry which is preliminary data.</text>
</comment>
<dbReference type="AlphaFoldDB" id="A0A9X2HF60"/>
<evidence type="ECO:0000256" key="2">
    <source>
        <dbReference type="ARBA" id="ARBA00023150"/>
    </source>
</evidence>
<evidence type="ECO:0000259" key="3">
    <source>
        <dbReference type="SMART" id="SM00852"/>
    </source>
</evidence>
<protein>
    <submittedName>
        <fullName evidence="4">MogA/MoaB family molybdenum cofactor biosynthesis protein</fullName>
    </submittedName>
</protein>
<dbReference type="InterPro" id="IPR036425">
    <property type="entry name" value="MoaB/Mog-like_dom_sf"/>
</dbReference>
<evidence type="ECO:0000313" key="4">
    <source>
        <dbReference type="EMBL" id="MCP3424576.1"/>
    </source>
</evidence>
<keyword evidence="2" id="KW-0501">Molybdenum cofactor biosynthesis</keyword>
<dbReference type="SUPFAM" id="SSF53218">
    <property type="entry name" value="Molybdenum cofactor biosynthesis proteins"/>
    <property type="match status" value="1"/>
</dbReference>
<dbReference type="Gene3D" id="3.40.980.10">
    <property type="entry name" value="MoaB/Mog-like domain"/>
    <property type="match status" value="1"/>
</dbReference>
<dbReference type="PROSITE" id="PS01078">
    <property type="entry name" value="MOCF_BIOSYNTHESIS_1"/>
    <property type="match status" value="1"/>
</dbReference>
<dbReference type="Proteomes" id="UP001139502">
    <property type="component" value="Unassembled WGS sequence"/>
</dbReference>
<dbReference type="PANTHER" id="PTHR43764">
    <property type="entry name" value="MOLYBDENUM COFACTOR BIOSYNTHESIS"/>
    <property type="match status" value="1"/>
</dbReference>
<dbReference type="SMART" id="SM00852">
    <property type="entry name" value="MoCF_biosynth"/>
    <property type="match status" value="1"/>
</dbReference>
<keyword evidence="5" id="KW-1185">Reference proteome</keyword>
<dbReference type="GO" id="GO:0006777">
    <property type="term" value="P:Mo-molybdopterin cofactor biosynthetic process"/>
    <property type="evidence" value="ECO:0007669"/>
    <property type="project" value="UniProtKB-KW"/>
</dbReference>
<organism evidence="4 5">
    <name type="scientific">Rothia santali</name>
    <dbReference type="NCBI Taxonomy" id="2949643"/>
    <lineage>
        <taxon>Bacteria</taxon>
        <taxon>Bacillati</taxon>
        <taxon>Actinomycetota</taxon>
        <taxon>Actinomycetes</taxon>
        <taxon>Micrococcales</taxon>
        <taxon>Micrococcaceae</taxon>
        <taxon>Rothia</taxon>
    </lineage>
</organism>
<dbReference type="Pfam" id="PF00994">
    <property type="entry name" value="MoCF_biosynth"/>
    <property type="match status" value="1"/>
</dbReference>
<name>A0A9X2HF60_9MICC</name>
<evidence type="ECO:0000313" key="5">
    <source>
        <dbReference type="Proteomes" id="UP001139502"/>
    </source>
</evidence>